<dbReference type="GeneID" id="26642238"/>
<dbReference type="Pfam" id="PF00271">
    <property type="entry name" value="Helicase_C"/>
    <property type="match status" value="1"/>
</dbReference>
<keyword evidence="3" id="KW-0378">Hydrolase</keyword>
<dbReference type="EMBL" id="KC595512">
    <property type="protein sequence ID" value="AGR46793.1"/>
    <property type="molecule type" value="Genomic_DNA"/>
</dbReference>
<proteinExistence type="predicted"/>
<keyword evidence="3" id="KW-0067">ATP-binding</keyword>
<dbReference type="InterPro" id="IPR049409">
    <property type="entry name" value="UvsW_N"/>
</dbReference>
<keyword evidence="3" id="KW-0547">Nucleotide-binding</keyword>
<reference evidence="3 4" key="1">
    <citation type="journal article" date="2014" name="Genome Announc.">
        <title>Genome Sequences of Three Novel Bacillus cereus Bacteriophages.</title>
        <authorList>
            <person name="Grose J.H."/>
            <person name="Jensen J.D."/>
            <person name="Merrill B.D."/>
            <person name="Fisher J.N."/>
            <person name="Burnett S.H."/>
            <person name="Breakwell D.P."/>
        </authorList>
    </citation>
    <scope>NUCLEOTIDE SEQUENCE [LARGE SCALE GENOMIC DNA]</scope>
</reference>
<dbReference type="Gene3D" id="3.30.780.20">
    <property type="match status" value="1"/>
</dbReference>
<accession>S5M8G3</accession>
<dbReference type="PROSITE" id="PS51194">
    <property type="entry name" value="HELICASE_CTER"/>
    <property type="match status" value="1"/>
</dbReference>
<feature type="domain" description="Helicase C-terminal" evidence="2">
    <location>
        <begin position="349"/>
        <end position="493"/>
    </location>
</feature>
<organism evidence="3 4">
    <name type="scientific">Bacillus phage JL</name>
    <dbReference type="NCBI Taxonomy" id="1296655"/>
    <lineage>
        <taxon>Viruses</taxon>
        <taxon>Duplodnaviria</taxon>
        <taxon>Heunggongvirae</taxon>
        <taxon>Uroviricota</taxon>
        <taxon>Caudoviricetes</taxon>
        <taxon>Herelleviridae</taxon>
        <taxon>Spounavirinae</taxon>
        <taxon>Siminovitchvirus</taxon>
        <taxon>Siminovitchvirus JL</taxon>
    </lineage>
</organism>
<dbReference type="PANTHER" id="PTHR47962:SF7">
    <property type="entry name" value="MITOCHONDRIAL ATP-DEPENDENT HELICASE IRC3-RELATED"/>
    <property type="match status" value="1"/>
</dbReference>
<dbReference type="SMART" id="SM00490">
    <property type="entry name" value="HELICc"/>
    <property type="match status" value="1"/>
</dbReference>
<evidence type="ECO:0000313" key="4">
    <source>
        <dbReference type="Proteomes" id="UP000015092"/>
    </source>
</evidence>
<dbReference type="PANTHER" id="PTHR47962">
    <property type="entry name" value="ATP-DEPENDENT HELICASE LHR-RELATED-RELATED"/>
    <property type="match status" value="1"/>
</dbReference>
<keyword evidence="4" id="KW-1185">Reference proteome</keyword>
<sequence length="493" mass="55582">MEVLHMAIIEIGNLQSVVIDASTKALKLVDSTLSVETPGYQFTPLYRNGTWDGQTRFFSMKTKKFPSGLLSKVVWALEKAGETVDVVDKRKQIDVSLPSEIQLRDEKIGHITLRDYQYDAVQSALKATRGIVNIATNGGKTEVAAGIIKCILPSLKSDQRILFFTHAKEIFSQSHKRLEERLGIKVGRIGTGVWDVQQVNVVMIPTVSKYLNPKKIPKNMNKEKYLDTCKATAELLKSCHCFLGDEAHHSSSDTWYKLFMKLDNAYFRFGLTGTVDESNQINVKRLLGCTGRIVIKISNDFLIQQGFSAKPTIYMLPVDTDVIENETYSDSRKMGIISNVDRNTVLADKVSERVDFGKQCLIIVNETEHGDIVSELLEEYEIDHRFVHGDRTTKFRGEALQDFTEGRFPVMVATSILDEGVDISGINCLFLAAGGKSMRQLLQRIGRGLRKKADGSGIEVYDFLDYHNEYLAEHTLDRYETYKNEAFHIVKLG</sequence>
<evidence type="ECO:0000259" key="1">
    <source>
        <dbReference type="PROSITE" id="PS51192"/>
    </source>
</evidence>
<dbReference type="SUPFAM" id="SSF52540">
    <property type="entry name" value="P-loop containing nucleoside triphosphate hydrolases"/>
    <property type="match status" value="2"/>
</dbReference>
<dbReference type="InterPro" id="IPR027417">
    <property type="entry name" value="P-loop_NTPase"/>
</dbReference>
<keyword evidence="3" id="KW-0347">Helicase</keyword>
<dbReference type="InterPro" id="IPR052511">
    <property type="entry name" value="ATP-dep_Helicase"/>
</dbReference>
<protein>
    <submittedName>
        <fullName evidence="3">DNA helicase</fullName>
    </submittedName>
</protein>
<name>S5M8G3_9CAUD</name>
<dbReference type="InterPro" id="IPR014001">
    <property type="entry name" value="Helicase_ATP-bd"/>
</dbReference>
<dbReference type="InterPro" id="IPR049430">
    <property type="entry name" value="UvsW_N_sf"/>
</dbReference>
<dbReference type="KEGG" id="vg:26642238"/>
<dbReference type="OrthoDB" id="2008at10239"/>
<dbReference type="InterPro" id="IPR001650">
    <property type="entry name" value="Helicase_C-like"/>
</dbReference>
<dbReference type="SMART" id="SM00487">
    <property type="entry name" value="DEXDc"/>
    <property type="match status" value="1"/>
</dbReference>
<dbReference type="GO" id="GO:0016887">
    <property type="term" value="F:ATP hydrolysis activity"/>
    <property type="evidence" value="ECO:0007669"/>
    <property type="project" value="TreeGrafter"/>
</dbReference>
<dbReference type="GO" id="GO:0005524">
    <property type="term" value="F:ATP binding"/>
    <property type="evidence" value="ECO:0007669"/>
    <property type="project" value="InterPro"/>
</dbReference>
<dbReference type="GO" id="GO:0004386">
    <property type="term" value="F:helicase activity"/>
    <property type="evidence" value="ECO:0007669"/>
    <property type="project" value="UniProtKB-KW"/>
</dbReference>
<feature type="domain" description="Helicase ATP-binding" evidence="1">
    <location>
        <begin position="121"/>
        <end position="293"/>
    </location>
</feature>
<dbReference type="Proteomes" id="UP000015092">
    <property type="component" value="Segment"/>
</dbReference>
<dbReference type="PROSITE" id="PS51192">
    <property type="entry name" value="HELICASE_ATP_BIND_1"/>
    <property type="match status" value="1"/>
</dbReference>
<dbReference type="GO" id="GO:0003677">
    <property type="term" value="F:DNA binding"/>
    <property type="evidence" value="ECO:0007669"/>
    <property type="project" value="InterPro"/>
</dbReference>
<dbReference type="RefSeq" id="YP_009215896.1">
    <property type="nucleotide sequence ID" value="NC_028982.1"/>
</dbReference>
<evidence type="ECO:0000313" key="3">
    <source>
        <dbReference type="EMBL" id="AGR46793.1"/>
    </source>
</evidence>
<dbReference type="InterPro" id="IPR006935">
    <property type="entry name" value="Helicase/UvrB_N"/>
</dbReference>
<gene>
    <name evidence="3" type="ORF">JL_120</name>
</gene>
<dbReference type="Gene3D" id="3.40.50.300">
    <property type="entry name" value="P-loop containing nucleotide triphosphate hydrolases"/>
    <property type="match status" value="2"/>
</dbReference>
<dbReference type="Pfam" id="PF04851">
    <property type="entry name" value="ResIII"/>
    <property type="match status" value="1"/>
</dbReference>
<evidence type="ECO:0000259" key="2">
    <source>
        <dbReference type="PROSITE" id="PS51194"/>
    </source>
</evidence>
<dbReference type="Pfam" id="PF21241">
    <property type="entry name" value="UvsW_N"/>
    <property type="match status" value="1"/>
</dbReference>